<dbReference type="Pfam" id="PF25131">
    <property type="entry name" value="bL9m_N"/>
    <property type="match status" value="1"/>
</dbReference>
<evidence type="ECO:0000256" key="3">
    <source>
        <dbReference type="ARBA" id="ARBA00022946"/>
    </source>
</evidence>
<evidence type="ECO:0000256" key="9">
    <source>
        <dbReference type="SAM" id="MobiDB-lite"/>
    </source>
</evidence>
<evidence type="ECO:0000313" key="13">
    <source>
        <dbReference type="Proteomes" id="UP000515152"/>
    </source>
</evidence>
<evidence type="ECO:0000256" key="5">
    <source>
        <dbReference type="ARBA" id="ARBA00023128"/>
    </source>
</evidence>
<dbReference type="PROSITE" id="PS51257">
    <property type="entry name" value="PROKAR_LIPOPROTEIN"/>
    <property type="match status" value="1"/>
</dbReference>
<dbReference type="Gene3D" id="3.40.5.10">
    <property type="entry name" value="Ribosomal protein L9, N-terminal domain"/>
    <property type="match status" value="1"/>
</dbReference>
<dbReference type="Pfam" id="PF22078">
    <property type="entry name" value="Ribosomal_bL9m_C"/>
    <property type="match status" value="1"/>
</dbReference>
<feature type="region of interest" description="Disordered" evidence="9">
    <location>
        <begin position="223"/>
        <end position="257"/>
    </location>
</feature>
<keyword evidence="5" id="KW-0496">Mitochondrion</keyword>
<feature type="domain" description="Ribosomal protein L9" evidence="10">
    <location>
        <begin position="77"/>
        <end position="123"/>
    </location>
</feature>
<evidence type="ECO:0000256" key="1">
    <source>
        <dbReference type="ARBA" id="ARBA00004173"/>
    </source>
</evidence>
<dbReference type="KEGG" id="char:105908345"/>
<evidence type="ECO:0000256" key="6">
    <source>
        <dbReference type="ARBA" id="ARBA00023274"/>
    </source>
</evidence>
<dbReference type="InterPro" id="IPR020070">
    <property type="entry name" value="Ribosomal_bL9_N"/>
</dbReference>
<dbReference type="PANTHER" id="PTHR21368">
    <property type="entry name" value="50S RIBOSOMAL PROTEIN L9"/>
    <property type="match status" value="1"/>
</dbReference>
<dbReference type="GeneID" id="105908345"/>
<accession>A0A6P3W9N7</accession>
<keyword evidence="13" id="KW-1185">Reference proteome</keyword>
<keyword evidence="4 14" id="KW-0689">Ribosomal protein</keyword>
<evidence type="ECO:0000313" key="14">
    <source>
        <dbReference type="RefSeq" id="XP_012692300.2"/>
    </source>
</evidence>
<dbReference type="CTD" id="65005"/>
<evidence type="ECO:0000256" key="2">
    <source>
        <dbReference type="ARBA" id="ARBA00010605"/>
    </source>
</evidence>
<sequence>MLGLVRMNTFHMMGMWSGLAACTRQNFSQTTSKYTVVVERCWQIPLSKEGSPPRLNPRRHRVYRFVEDTKHGSKEKMELILTQSVAKLGGRGDAVSVAKSVGRNKLLPHGLAVYPSPENLEMFAEEKRQLREGKPEDRIQTSTGQRTVEFLRNAKLVIPLHTSMDYHISKEIVCRYFHKELGVVVPTHALTLPDQPVTKGGETWCEVTVNGVDTVRIPILVESHEDFTPRRQKRRGQQQSPDTREDGSPLSDENQNA</sequence>
<comment type="similarity">
    <text evidence="2">Belongs to the bacterial ribosomal protein bL9 family.</text>
</comment>
<dbReference type="InterPro" id="IPR009027">
    <property type="entry name" value="Ribosomal_bL9/RNase_H1_N"/>
</dbReference>
<reference evidence="14" key="1">
    <citation type="submission" date="2025-08" db="UniProtKB">
        <authorList>
            <consortium name="RefSeq"/>
        </authorList>
    </citation>
    <scope>IDENTIFICATION</scope>
</reference>
<dbReference type="GO" id="GO:1990904">
    <property type="term" value="C:ribonucleoprotein complex"/>
    <property type="evidence" value="ECO:0007669"/>
    <property type="project" value="UniProtKB-KW"/>
</dbReference>
<dbReference type="RefSeq" id="XP_012692300.2">
    <property type="nucleotide sequence ID" value="XM_012836846.3"/>
</dbReference>
<feature type="domain" description="Large ribosomal subunit protein bL9m N-terminal" evidence="12">
    <location>
        <begin position="36"/>
        <end position="68"/>
    </location>
</feature>
<dbReference type="GO" id="GO:0005840">
    <property type="term" value="C:ribosome"/>
    <property type="evidence" value="ECO:0007669"/>
    <property type="project" value="UniProtKB-KW"/>
</dbReference>
<evidence type="ECO:0000256" key="8">
    <source>
        <dbReference type="ARBA" id="ARBA00035381"/>
    </source>
</evidence>
<organism evidence="13 14">
    <name type="scientific">Clupea harengus</name>
    <name type="common">Atlantic herring</name>
    <dbReference type="NCBI Taxonomy" id="7950"/>
    <lineage>
        <taxon>Eukaryota</taxon>
        <taxon>Metazoa</taxon>
        <taxon>Chordata</taxon>
        <taxon>Craniata</taxon>
        <taxon>Vertebrata</taxon>
        <taxon>Euteleostomi</taxon>
        <taxon>Actinopterygii</taxon>
        <taxon>Neopterygii</taxon>
        <taxon>Teleostei</taxon>
        <taxon>Clupei</taxon>
        <taxon>Clupeiformes</taxon>
        <taxon>Clupeoidei</taxon>
        <taxon>Clupeidae</taxon>
        <taxon>Clupea</taxon>
    </lineage>
</organism>
<dbReference type="Proteomes" id="UP000515152">
    <property type="component" value="Chromosome 14"/>
</dbReference>
<name>A0A6P3W9N7_CLUHA</name>
<feature type="domain" description="Large ribosomal subunit protein bL9m C-terminal" evidence="11">
    <location>
        <begin position="137"/>
        <end position="220"/>
    </location>
</feature>
<keyword evidence="6" id="KW-0687">Ribonucleoprotein</keyword>
<evidence type="ECO:0000256" key="7">
    <source>
        <dbReference type="ARBA" id="ARBA00035194"/>
    </source>
</evidence>
<evidence type="ECO:0000259" key="12">
    <source>
        <dbReference type="Pfam" id="PF25131"/>
    </source>
</evidence>
<dbReference type="GO" id="GO:0006412">
    <property type="term" value="P:translation"/>
    <property type="evidence" value="ECO:0007669"/>
    <property type="project" value="InterPro"/>
</dbReference>
<proteinExistence type="inferred from homology"/>
<protein>
    <recommendedName>
        <fullName evidence="7">Large ribosomal subunit protein bL9m</fullName>
    </recommendedName>
    <alternativeName>
        <fullName evidence="8">39S ribosomal protein L9, mitochondrial</fullName>
    </alternativeName>
</protein>
<dbReference type="InterPro" id="IPR036935">
    <property type="entry name" value="Ribosomal_bL9_N_sf"/>
</dbReference>
<dbReference type="GO" id="GO:0005739">
    <property type="term" value="C:mitochondrion"/>
    <property type="evidence" value="ECO:0007669"/>
    <property type="project" value="UniProtKB-SubCell"/>
</dbReference>
<keyword evidence="3" id="KW-0809">Transit peptide</keyword>
<dbReference type="FunFam" id="3.40.5.10:FF:000005">
    <property type="entry name" value="39S ribosomal protein L9, mitochondrial"/>
    <property type="match status" value="1"/>
</dbReference>
<gene>
    <name evidence="14" type="primary">mrpl9</name>
</gene>
<dbReference type="Pfam" id="PF01281">
    <property type="entry name" value="Ribosomal_L9_N"/>
    <property type="match status" value="1"/>
</dbReference>
<evidence type="ECO:0000256" key="4">
    <source>
        <dbReference type="ARBA" id="ARBA00022980"/>
    </source>
</evidence>
<dbReference type="InterPro" id="IPR054302">
    <property type="entry name" value="Ribosomal_bL9m_C"/>
</dbReference>
<dbReference type="InterPro" id="IPR000244">
    <property type="entry name" value="Ribosomal_bL9"/>
</dbReference>
<dbReference type="AlphaFoldDB" id="A0A6P3W9N7"/>
<dbReference type="SUPFAM" id="SSF55658">
    <property type="entry name" value="L9 N-domain-like"/>
    <property type="match status" value="1"/>
</dbReference>
<comment type="subcellular location">
    <subcellularLocation>
        <location evidence="1">Mitochondrion</location>
    </subcellularLocation>
</comment>
<evidence type="ECO:0000259" key="10">
    <source>
        <dbReference type="Pfam" id="PF01281"/>
    </source>
</evidence>
<evidence type="ECO:0000259" key="11">
    <source>
        <dbReference type="Pfam" id="PF22078"/>
    </source>
</evidence>
<dbReference type="InterPro" id="IPR056864">
    <property type="entry name" value="MRP-L9_N"/>
</dbReference>
<dbReference type="GO" id="GO:0003735">
    <property type="term" value="F:structural constituent of ribosome"/>
    <property type="evidence" value="ECO:0007669"/>
    <property type="project" value="InterPro"/>
</dbReference>
<dbReference type="OrthoDB" id="5555409at2759"/>